<sequence>MSNLAAIPPTMSTLHTTYTAKARLNTSNASDGASLSHVHIILTNIGLPSRPTSHTPWVDLEKPLVIKPAACTQYDMPFVYSNDFTWPTFYQHWPAVAAGSSFSPHEFGMVQQVKWIFSIFAGKLCHKVKIAAVKLSNVCRPPYR</sequence>
<proteinExistence type="predicted"/>
<reference evidence="2" key="1">
    <citation type="submission" date="2014-04" db="EMBL/GenBank/DDBJ databases">
        <title>Evolutionary Origins and Diversification of the Mycorrhizal Mutualists.</title>
        <authorList>
            <consortium name="DOE Joint Genome Institute"/>
            <consortium name="Mycorrhizal Genomics Consortium"/>
            <person name="Kohler A."/>
            <person name="Kuo A."/>
            <person name="Nagy L.G."/>
            <person name="Floudas D."/>
            <person name="Copeland A."/>
            <person name="Barry K.W."/>
            <person name="Cichocki N."/>
            <person name="Veneault-Fourrey C."/>
            <person name="LaButti K."/>
            <person name="Lindquist E.A."/>
            <person name="Lipzen A."/>
            <person name="Lundell T."/>
            <person name="Morin E."/>
            <person name="Murat C."/>
            <person name="Riley R."/>
            <person name="Ohm R."/>
            <person name="Sun H."/>
            <person name="Tunlid A."/>
            <person name="Henrissat B."/>
            <person name="Grigoriev I.V."/>
            <person name="Hibbett D.S."/>
            <person name="Martin F."/>
        </authorList>
    </citation>
    <scope>NUCLEOTIDE SEQUENCE [LARGE SCALE GENOMIC DNA]</scope>
    <source>
        <strain evidence="2">FD-334 SS-4</strain>
    </source>
</reference>
<evidence type="ECO:0000313" key="2">
    <source>
        <dbReference type="Proteomes" id="UP000054270"/>
    </source>
</evidence>
<dbReference type="Proteomes" id="UP000054270">
    <property type="component" value="Unassembled WGS sequence"/>
</dbReference>
<name>A0A0D2L2G8_HYPSF</name>
<keyword evidence="2" id="KW-1185">Reference proteome</keyword>
<dbReference type="EMBL" id="KN817563">
    <property type="protein sequence ID" value="KJA20902.1"/>
    <property type="molecule type" value="Genomic_DNA"/>
</dbReference>
<protein>
    <submittedName>
        <fullName evidence="1">Uncharacterized protein</fullName>
    </submittedName>
</protein>
<accession>A0A0D2L2G8</accession>
<evidence type="ECO:0000313" key="1">
    <source>
        <dbReference type="EMBL" id="KJA20902.1"/>
    </source>
</evidence>
<gene>
    <name evidence="1" type="ORF">HYPSUDRAFT_68221</name>
</gene>
<organism evidence="1 2">
    <name type="scientific">Hypholoma sublateritium (strain FD-334 SS-4)</name>
    <dbReference type="NCBI Taxonomy" id="945553"/>
    <lineage>
        <taxon>Eukaryota</taxon>
        <taxon>Fungi</taxon>
        <taxon>Dikarya</taxon>
        <taxon>Basidiomycota</taxon>
        <taxon>Agaricomycotina</taxon>
        <taxon>Agaricomycetes</taxon>
        <taxon>Agaricomycetidae</taxon>
        <taxon>Agaricales</taxon>
        <taxon>Agaricineae</taxon>
        <taxon>Strophariaceae</taxon>
        <taxon>Hypholoma</taxon>
    </lineage>
</organism>
<dbReference type="AlphaFoldDB" id="A0A0D2L2G8"/>